<dbReference type="AlphaFoldDB" id="A0A8B7NBG7"/>
<dbReference type="Pfam" id="PF01416">
    <property type="entry name" value="PseudoU_synth_1"/>
    <property type="match status" value="1"/>
</dbReference>
<dbReference type="GO" id="GO:0006397">
    <property type="term" value="P:mRNA processing"/>
    <property type="evidence" value="ECO:0007669"/>
    <property type="project" value="UniProtKB-KW"/>
</dbReference>
<evidence type="ECO:0000256" key="13">
    <source>
        <dbReference type="ARBA" id="ARBA00068582"/>
    </source>
</evidence>
<dbReference type="FunFam" id="3.30.70.580:FF:000002">
    <property type="entry name" value="tRNA pseudouridine synthase"/>
    <property type="match status" value="1"/>
</dbReference>
<evidence type="ECO:0000256" key="19">
    <source>
        <dbReference type="PIRSR" id="PIRSR641708-2"/>
    </source>
</evidence>
<dbReference type="PANTHER" id="PTHR11142">
    <property type="entry name" value="PSEUDOURIDYLATE SYNTHASE"/>
    <property type="match status" value="1"/>
</dbReference>
<dbReference type="InterPro" id="IPR041708">
    <property type="entry name" value="PUS1/PUS2-like"/>
</dbReference>
<keyword evidence="7" id="KW-0539">Nucleus</keyword>
<dbReference type="GO" id="GO:0003723">
    <property type="term" value="F:RNA binding"/>
    <property type="evidence" value="ECO:0007669"/>
    <property type="project" value="InterPro"/>
</dbReference>
<keyword evidence="5" id="KW-0819">tRNA processing</keyword>
<evidence type="ECO:0000256" key="18">
    <source>
        <dbReference type="PIRSR" id="PIRSR641708-1"/>
    </source>
</evidence>
<evidence type="ECO:0000256" key="20">
    <source>
        <dbReference type="SAM" id="MobiDB-lite"/>
    </source>
</evidence>
<evidence type="ECO:0000256" key="5">
    <source>
        <dbReference type="ARBA" id="ARBA00022694"/>
    </source>
</evidence>
<keyword evidence="4" id="KW-0507">mRNA processing</keyword>
<comment type="catalytic activity">
    <reaction evidence="1">
        <text>a uridine in mRNA = a pseudouridine in mRNA</text>
        <dbReference type="Rhea" id="RHEA:56644"/>
        <dbReference type="Rhea" id="RHEA-COMP:14658"/>
        <dbReference type="Rhea" id="RHEA-COMP:14659"/>
        <dbReference type="ChEBI" id="CHEBI:65314"/>
        <dbReference type="ChEBI" id="CHEBI:65315"/>
    </reaction>
</comment>
<evidence type="ECO:0000259" key="21">
    <source>
        <dbReference type="Pfam" id="PF01416"/>
    </source>
</evidence>
<evidence type="ECO:0000256" key="7">
    <source>
        <dbReference type="ARBA" id="ARBA00023242"/>
    </source>
</evidence>
<evidence type="ECO:0000256" key="10">
    <source>
        <dbReference type="ARBA" id="ARBA00053709"/>
    </source>
</evidence>
<keyword evidence="6" id="KW-0413">Isomerase</keyword>
<feature type="compositionally biased region" description="Basic and acidic residues" evidence="20">
    <location>
        <begin position="573"/>
        <end position="584"/>
    </location>
</feature>
<dbReference type="EC" id="5.4.99.12" evidence="12"/>
<comment type="similarity">
    <text evidence="3">Belongs to the tRNA pseudouridine synthase TruA family.</text>
</comment>
<comment type="subcellular location">
    <subcellularLocation>
        <location evidence="2">Nucleus</location>
    </subcellularLocation>
</comment>
<evidence type="ECO:0000256" key="8">
    <source>
        <dbReference type="ARBA" id="ARBA00036943"/>
    </source>
</evidence>
<dbReference type="InterPro" id="IPR001406">
    <property type="entry name" value="PsdUridine_synth_TruA"/>
</dbReference>
<accession>A0A8B7NBG7</accession>
<evidence type="ECO:0000256" key="2">
    <source>
        <dbReference type="ARBA" id="ARBA00004123"/>
    </source>
</evidence>
<reference evidence="23" key="1">
    <citation type="submission" date="2025-08" db="UniProtKB">
        <authorList>
            <consortium name="RefSeq"/>
        </authorList>
    </citation>
    <scope>IDENTIFICATION</scope>
    <source>
        <tissue evidence="23">Whole organism</tissue>
    </source>
</reference>
<sequence>MSSTKRALEGGMSPPSKIRLCHTAAQESVSNSFDAESCTSNNVDDLEEGISMSEGDSKEELETPSQTTKLGKKLNTARMIRYKIQELEAEKVKQSCKNFDKLLKDGNYLEELNSMDTTFGTEVRSSHEAASVLEVKPCPITPEEEDDQEDGMYAAKKKKKMFAVLISYSGKGFYGLQHNPPHRTIEGELLKGMVSLGLLSETECNKLQAVNFQRAARTDKGVSAARQVVSVKLPIGDGDESKVLGELNSLMPPQIRLMDIRRAIRSFNSKNWCDCRTYSYLTPTYAFAPMDQIASEEYRISEATLAEVRQLMSEYVGTRNFHNFTIKKKATEANAYRFIQLVEVDDPFVREGVQWVLIRIKGQSFMMHQIRKMIGLVMSICRGLTPTSVLAKSFTHDKIETPKAPGLGLVLEQPHYDSYNKRFGEDGTHKPIDWSGLEDQVSSFRKNFIDRDIIETEIAEKSMLEFLRILHMYSFTDGVGSGIRRADALLTSYLNKPDDLNDEDDAQDQINDGAESLPDGQKKIKKHFIAKSKNCLAEDEEESLVGGKTNLKNVAYDENGDCSQFFEKSENLEDNKSYKSEHVKSNTGPESSVSELPVVNDTDKSVMSSSSNPSMENS</sequence>
<feature type="region of interest" description="Disordered" evidence="20">
    <location>
        <begin position="27"/>
        <end position="48"/>
    </location>
</feature>
<comment type="function">
    <text evidence="10">Pseudouridylate synthase that catalyzes pseudouridylation of tRNAs and mRNAs. Acts on positions 27/28 in the anticodon stem and also positions 34 and 36 in the anticodon of an intron containing tRNA. Also catalyzes pseudouridylation of mRNAs: mediates pseudouridylation of mRNAs with the consensus sequence 5'-UGUAG-3'. Acts as a regulator of pre-mRNA splicing by mediating pseudouridylation of pre-mRNAs at locations associated with alternatively spliced regions. Pseudouridylation of pre-mRNAs near splice sites directly regulates mRNA splicing and mRNA 3'-end processing. Involved in regulation of nuclear receptor activity through pseudouridylation of SRA1 mRNA.</text>
</comment>
<dbReference type="InterPro" id="IPR020095">
    <property type="entry name" value="PsdUridine_synth_TruA_C"/>
</dbReference>
<dbReference type="GeneID" id="108668257"/>
<dbReference type="Gene3D" id="3.30.70.580">
    <property type="entry name" value="Pseudouridine synthase I, catalytic domain, N-terminal subdomain"/>
    <property type="match status" value="1"/>
</dbReference>
<dbReference type="RefSeq" id="XP_018010930.1">
    <property type="nucleotide sequence ID" value="XM_018155441.2"/>
</dbReference>
<evidence type="ECO:0000256" key="12">
    <source>
        <dbReference type="ARBA" id="ARBA00066509"/>
    </source>
</evidence>
<evidence type="ECO:0000256" key="14">
    <source>
        <dbReference type="ARBA" id="ARBA00075153"/>
    </source>
</evidence>
<comment type="subunit">
    <text evidence="11">Monomer. Forms a complex with RARG and the SRA1 RNA in the nucleus.</text>
</comment>
<evidence type="ECO:0000256" key="16">
    <source>
        <dbReference type="ARBA" id="ARBA00080849"/>
    </source>
</evidence>
<keyword evidence="22" id="KW-1185">Reference proteome</keyword>
<dbReference type="InterPro" id="IPR020103">
    <property type="entry name" value="PsdUridine_synth_cat_dom_sf"/>
</dbReference>
<feature type="region of interest" description="Disordered" evidence="20">
    <location>
        <begin position="573"/>
        <end position="618"/>
    </location>
</feature>
<feature type="compositionally biased region" description="Polar residues" evidence="20">
    <location>
        <begin position="585"/>
        <end position="594"/>
    </location>
</feature>
<dbReference type="Proteomes" id="UP000694843">
    <property type="component" value="Unplaced"/>
</dbReference>
<evidence type="ECO:0000313" key="22">
    <source>
        <dbReference type="Proteomes" id="UP000694843"/>
    </source>
</evidence>
<dbReference type="KEGG" id="hazt:108668257"/>
<evidence type="ECO:0000256" key="15">
    <source>
        <dbReference type="ARBA" id="ARBA00079087"/>
    </source>
</evidence>
<organism evidence="22 23">
    <name type="scientific">Hyalella azteca</name>
    <name type="common">Amphipod</name>
    <dbReference type="NCBI Taxonomy" id="294128"/>
    <lineage>
        <taxon>Eukaryota</taxon>
        <taxon>Metazoa</taxon>
        <taxon>Ecdysozoa</taxon>
        <taxon>Arthropoda</taxon>
        <taxon>Crustacea</taxon>
        <taxon>Multicrustacea</taxon>
        <taxon>Malacostraca</taxon>
        <taxon>Eumalacostraca</taxon>
        <taxon>Peracarida</taxon>
        <taxon>Amphipoda</taxon>
        <taxon>Senticaudata</taxon>
        <taxon>Talitrida</taxon>
        <taxon>Talitroidea</taxon>
        <taxon>Hyalellidae</taxon>
        <taxon>Hyalella</taxon>
    </lineage>
</organism>
<name>A0A8B7NBG7_HYAAZ</name>
<feature type="binding site" evidence="19">
    <location>
        <position position="278"/>
    </location>
    <ligand>
        <name>substrate</name>
    </ligand>
</feature>
<dbReference type="GO" id="GO:1990481">
    <property type="term" value="P:mRNA pseudouridine synthesis"/>
    <property type="evidence" value="ECO:0007669"/>
    <property type="project" value="TreeGrafter"/>
</dbReference>
<dbReference type="OrthoDB" id="10256309at2759"/>
<dbReference type="NCBIfam" id="TIGR00071">
    <property type="entry name" value="hisT_truA"/>
    <property type="match status" value="1"/>
</dbReference>
<dbReference type="SUPFAM" id="SSF55120">
    <property type="entry name" value="Pseudouridine synthase"/>
    <property type="match status" value="1"/>
</dbReference>
<gene>
    <name evidence="23" type="primary">LOC108668257</name>
</gene>
<feature type="compositionally biased region" description="Low complexity" evidence="20">
    <location>
        <begin position="605"/>
        <end position="618"/>
    </location>
</feature>
<comment type="catalytic activity">
    <reaction evidence="8">
        <text>a uridine in tRNA = a pseudouridine in tRNA</text>
        <dbReference type="Rhea" id="RHEA:54572"/>
        <dbReference type="Rhea" id="RHEA-COMP:13339"/>
        <dbReference type="Rhea" id="RHEA-COMP:13934"/>
        <dbReference type="ChEBI" id="CHEBI:65314"/>
        <dbReference type="ChEBI" id="CHEBI:65315"/>
    </reaction>
</comment>
<evidence type="ECO:0000256" key="4">
    <source>
        <dbReference type="ARBA" id="ARBA00022664"/>
    </source>
</evidence>
<dbReference type="InterPro" id="IPR020097">
    <property type="entry name" value="PsdUridine_synth_TruA_a/b_dom"/>
</dbReference>
<dbReference type="GO" id="GO:0160147">
    <property type="term" value="F:tRNA pseudouridine(38-40) synthase activity"/>
    <property type="evidence" value="ECO:0007669"/>
    <property type="project" value="UniProtKB-EC"/>
</dbReference>
<dbReference type="Gene3D" id="3.30.70.660">
    <property type="entry name" value="Pseudouridine synthase I, catalytic domain, C-terminal subdomain"/>
    <property type="match status" value="1"/>
</dbReference>
<protein>
    <recommendedName>
        <fullName evidence="13">Pseudouridylate synthase 1 homolog</fullName>
        <ecNumber evidence="12">5.4.99.12</ecNumber>
    </recommendedName>
    <alternativeName>
        <fullName evidence="14">tRNA pseudouridine synthase 1</fullName>
    </alternativeName>
    <alternativeName>
        <fullName evidence="17">tRNA pseudouridine(38-40) synthase</fullName>
    </alternativeName>
    <alternativeName>
        <fullName evidence="15">tRNA pseudouridylate synthase I</fullName>
    </alternativeName>
    <alternativeName>
        <fullName evidence="16">tRNA-uridine isomerase I</fullName>
    </alternativeName>
</protein>
<dbReference type="CDD" id="cd02568">
    <property type="entry name" value="PseudoU_synth_PUS1_PUS2"/>
    <property type="match status" value="1"/>
</dbReference>
<feature type="active site" description="Nucleophile" evidence="18">
    <location>
        <position position="219"/>
    </location>
</feature>
<evidence type="ECO:0000256" key="9">
    <source>
        <dbReference type="ARBA" id="ARBA00052184"/>
    </source>
</evidence>
<dbReference type="GO" id="GO:0031119">
    <property type="term" value="P:tRNA pseudouridine synthesis"/>
    <property type="evidence" value="ECO:0007669"/>
    <property type="project" value="InterPro"/>
</dbReference>
<evidence type="ECO:0000256" key="6">
    <source>
        <dbReference type="ARBA" id="ARBA00023235"/>
    </source>
</evidence>
<dbReference type="FunFam" id="3.30.70.660:FF:000002">
    <property type="entry name" value="tRNA pseudouridine synthase"/>
    <property type="match status" value="1"/>
</dbReference>
<dbReference type="PANTHER" id="PTHR11142:SF4">
    <property type="entry name" value="PSEUDOURIDYLATE SYNTHASE 1 HOMOLOG"/>
    <property type="match status" value="1"/>
</dbReference>
<evidence type="ECO:0000313" key="23">
    <source>
        <dbReference type="RefSeq" id="XP_018010930.1"/>
    </source>
</evidence>
<dbReference type="CTD" id="80324"/>
<evidence type="ECO:0000256" key="17">
    <source>
        <dbReference type="ARBA" id="ARBA00081344"/>
    </source>
</evidence>
<feature type="region of interest" description="Disordered" evidence="20">
    <location>
        <begin position="497"/>
        <end position="519"/>
    </location>
</feature>
<dbReference type="GO" id="GO:0005634">
    <property type="term" value="C:nucleus"/>
    <property type="evidence" value="ECO:0007669"/>
    <property type="project" value="UniProtKB-SubCell"/>
</dbReference>
<dbReference type="InterPro" id="IPR020094">
    <property type="entry name" value="TruA/RsuA/RluB/E/F_N"/>
</dbReference>
<proteinExistence type="inferred from homology"/>
<evidence type="ECO:0000256" key="3">
    <source>
        <dbReference type="ARBA" id="ARBA00009375"/>
    </source>
</evidence>
<comment type="catalytic activity">
    <reaction evidence="9">
        <text>uridine(38/39/40) in tRNA = pseudouridine(38/39/40) in tRNA</text>
        <dbReference type="Rhea" id="RHEA:22376"/>
        <dbReference type="Rhea" id="RHEA-COMP:10085"/>
        <dbReference type="Rhea" id="RHEA-COMP:10087"/>
        <dbReference type="ChEBI" id="CHEBI:65314"/>
        <dbReference type="ChEBI" id="CHEBI:65315"/>
        <dbReference type="EC" id="5.4.99.12"/>
    </reaction>
</comment>
<evidence type="ECO:0000256" key="1">
    <source>
        <dbReference type="ARBA" id="ARBA00001166"/>
    </source>
</evidence>
<feature type="compositionally biased region" description="Polar residues" evidence="20">
    <location>
        <begin position="27"/>
        <end position="43"/>
    </location>
</feature>
<evidence type="ECO:0000256" key="11">
    <source>
        <dbReference type="ARBA" id="ARBA00064589"/>
    </source>
</evidence>
<feature type="domain" description="Pseudouridine synthase I TruA alpha/beta" evidence="21">
    <location>
        <begin position="313"/>
        <end position="417"/>
    </location>
</feature>